<dbReference type="PROSITE" id="PS50234">
    <property type="entry name" value="VWFA"/>
    <property type="match status" value="3"/>
</dbReference>
<dbReference type="OrthoDB" id="6132182at2759"/>
<dbReference type="InterPro" id="IPR036465">
    <property type="entry name" value="vWFA_dom_sf"/>
</dbReference>
<reference evidence="2 3" key="1">
    <citation type="submission" date="2013-11" db="EMBL/GenBank/DDBJ databases">
        <title>Draft genome of the bovine lungworm Dictyocaulus viviparus.</title>
        <authorList>
            <person name="Mitreva M."/>
        </authorList>
    </citation>
    <scope>NUCLEOTIDE SEQUENCE [LARGE SCALE GENOMIC DNA]</scope>
    <source>
        <strain evidence="2 3">HannoverDv2000</strain>
    </source>
</reference>
<dbReference type="STRING" id="29172.A0A0D8Y8Z9"/>
<evidence type="ECO:0000313" key="3">
    <source>
        <dbReference type="Proteomes" id="UP000053766"/>
    </source>
</evidence>
<evidence type="ECO:0000259" key="1">
    <source>
        <dbReference type="PROSITE" id="PS50234"/>
    </source>
</evidence>
<protein>
    <submittedName>
        <fullName evidence="2">von Willebrand factor type A domain protein</fullName>
    </submittedName>
</protein>
<reference evidence="3" key="2">
    <citation type="journal article" date="2016" name="Sci. Rep.">
        <title>Dictyocaulus viviparus genome, variome and transcriptome elucidate lungworm biology and support future intervention.</title>
        <authorList>
            <person name="McNulty S.N."/>
            <person name="Strube C."/>
            <person name="Rosa B.A."/>
            <person name="Martin J.C."/>
            <person name="Tyagi R."/>
            <person name="Choi Y.J."/>
            <person name="Wang Q."/>
            <person name="Hallsworth Pepin K."/>
            <person name="Zhang X."/>
            <person name="Ozersky P."/>
            <person name="Wilson R.K."/>
            <person name="Sternberg P.W."/>
            <person name="Gasser R.B."/>
            <person name="Mitreva M."/>
        </authorList>
    </citation>
    <scope>NUCLEOTIDE SEQUENCE [LARGE SCALE GENOMIC DNA]</scope>
    <source>
        <strain evidence="3">HannoverDv2000</strain>
    </source>
</reference>
<dbReference type="SUPFAM" id="SSF53300">
    <property type="entry name" value="vWA-like"/>
    <property type="match status" value="3"/>
</dbReference>
<gene>
    <name evidence="2" type="ORF">DICVIV_02733</name>
</gene>
<feature type="domain" description="VWFA" evidence="1">
    <location>
        <begin position="229"/>
        <end position="403"/>
    </location>
</feature>
<sequence length="679" mass="74422">MERARRPDAAQIFILISDGHGQEYWNVVQATGKRLQKTGAEIFAVSASNDYNEAELLIYAGDESRVFVGKKYNRFLSTISSYLKGCVLTERNTISDNDGDKKNEDKDLFVTTESSTSVDSPALDITETSPVDVDGRSTTNHGIFTDAKFSSISTSESLPNVDEQSTTSEGFSRQTTFESTTIEAFNATDDVDVGDVAENNLGEIELDRKSIASSRLKDITKSPTICDLDIVFIIDRSQSVEGDFDKEIKLAIESVKLFPTKEYSSGRIRLGAVSFAQEAKLEFPLDQVQQEFAVKGLQDIQHTGGTTSSVSGARLAIEKLTSARRESARLLILLFSDGQSQDFWRELIETSRRIRDIPNSILLAFTPSKEFSRSELQVWAGESSKVFLSNEESKFLQSITKEAARGCGGDDSAKNAELEHIVKKLHVTNTTVAINTEAKTLETIAEALSEETVGDNQLRGATAVSDAGFFDNSTAFPMDLETDSGNGTGNSSDVALTNLSSEPSVMALENPSSNIDFGTTTTNPEELISDKVKGSISEFSAVDDRRVHGIRTADKLLKLVESRNEFMETSSSCSLDLMLVIDTSTSVEAEFQQQLQLAVVLIKRLPSENFEHRVRVGVIVFNENAYVKLKLSEFRTRSAVLDSLLSLRHSGGSTSVASGINTALDEVEKSHRSDARLQH</sequence>
<dbReference type="InterPro" id="IPR052229">
    <property type="entry name" value="Collagen-VI/PIF"/>
</dbReference>
<evidence type="ECO:0000313" key="2">
    <source>
        <dbReference type="EMBL" id="KJH51066.1"/>
    </source>
</evidence>
<organism evidence="2 3">
    <name type="scientific">Dictyocaulus viviparus</name>
    <name type="common">Bovine lungworm</name>
    <dbReference type="NCBI Taxonomy" id="29172"/>
    <lineage>
        <taxon>Eukaryota</taxon>
        <taxon>Metazoa</taxon>
        <taxon>Ecdysozoa</taxon>
        <taxon>Nematoda</taxon>
        <taxon>Chromadorea</taxon>
        <taxon>Rhabditida</taxon>
        <taxon>Rhabditina</taxon>
        <taxon>Rhabditomorpha</taxon>
        <taxon>Strongyloidea</taxon>
        <taxon>Metastrongylidae</taxon>
        <taxon>Dictyocaulus</taxon>
    </lineage>
</organism>
<dbReference type="SMART" id="SM00327">
    <property type="entry name" value="VWA"/>
    <property type="match status" value="1"/>
</dbReference>
<dbReference type="PANTHER" id="PTHR22588:SF3">
    <property type="entry name" value="VWFA DOMAIN-CONTAINING PROTEIN"/>
    <property type="match status" value="1"/>
</dbReference>
<dbReference type="PRINTS" id="PR00453">
    <property type="entry name" value="VWFADOMAIN"/>
</dbReference>
<dbReference type="Proteomes" id="UP000053766">
    <property type="component" value="Unassembled WGS sequence"/>
</dbReference>
<dbReference type="PANTHER" id="PTHR22588">
    <property type="entry name" value="VWFA DOMAIN-CONTAINING PROTEIN"/>
    <property type="match status" value="1"/>
</dbReference>
<feature type="domain" description="VWFA" evidence="1">
    <location>
        <begin position="576"/>
        <end position="679"/>
    </location>
</feature>
<dbReference type="AlphaFoldDB" id="A0A0D8Y8Z9"/>
<dbReference type="Pfam" id="PF00092">
    <property type="entry name" value="VWA"/>
    <property type="match status" value="2"/>
</dbReference>
<keyword evidence="3" id="KW-1185">Reference proteome</keyword>
<accession>A0A0D8Y8Z9</accession>
<proteinExistence type="predicted"/>
<feature type="domain" description="VWFA" evidence="1">
    <location>
        <begin position="1"/>
        <end position="83"/>
    </location>
</feature>
<name>A0A0D8Y8Z9_DICVI</name>
<dbReference type="Gene3D" id="3.40.50.410">
    <property type="entry name" value="von Willebrand factor, type A domain"/>
    <property type="match status" value="3"/>
</dbReference>
<dbReference type="InterPro" id="IPR002035">
    <property type="entry name" value="VWF_A"/>
</dbReference>
<dbReference type="EMBL" id="KN716191">
    <property type="protein sequence ID" value="KJH51066.1"/>
    <property type="molecule type" value="Genomic_DNA"/>
</dbReference>